<evidence type="ECO:0000256" key="3">
    <source>
        <dbReference type="ARBA" id="ARBA00004613"/>
    </source>
</evidence>
<keyword evidence="5" id="KW-0964">Secreted</keyword>
<dbReference type="AlphaFoldDB" id="A0A3N4K816"/>
<dbReference type="PANTHER" id="PTHR11452:SF61">
    <property type="entry name" value="ALPHA-GALACTOSIDASE B-RELATED"/>
    <property type="match status" value="1"/>
</dbReference>
<keyword evidence="9 10" id="KW-0326">Glycosidase</keyword>
<evidence type="ECO:0000313" key="15">
    <source>
        <dbReference type="Proteomes" id="UP000277580"/>
    </source>
</evidence>
<evidence type="ECO:0000256" key="5">
    <source>
        <dbReference type="ARBA" id="ARBA00022525"/>
    </source>
</evidence>
<keyword evidence="8" id="KW-0325">Glycoprotein</keyword>
<evidence type="ECO:0000256" key="6">
    <source>
        <dbReference type="ARBA" id="ARBA00022729"/>
    </source>
</evidence>
<name>A0A3N4K816_9PEZI</name>
<dbReference type="InterPro" id="IPR017853">
    <property type="entry name" value="GH"/>
</dbReference>
<dbReference type="GO" id="GO:0005576">
    <property type="term" value="C:extracellular region"/>
    <property type="evidence" value="ECO:0007669"/>
    <property type="project" value="UniProtKB-SubCell"/>
</dbReference>
<feature type="domain" description="Alpha galactosidase C-terminal" evidence="12">
    <location>
        <begin position="358"/>
        <end position="432"/>
    </location>
</feature>
<proteinExistence type="inferred from homology"/>
<keyword evidence="10" id="KW-1015">Disulfide bond</keyword>
<evidence type="ECO:0000256" key="2">
    <source>
        <dbReference type="ARBA" id="ARBA00003969"/>
    </source>
</evidence>
<dbReference type="Pfam" id="PF16499">
    <property type="entry name" value="Melibiase_2"/>
    <property type="match status" value="2"/>
</dbReference>
<comment type="similarity">
    <text evidence="4 10">Belongs to the glycosyl hydrolase 27 family.</text>
</comment>
<dbReference type="Gene3D" id="3.20.20.70">
    <property type="entry name" value="Aldolase class I"/>
    <property type="match status" value="1"/>
</dbReference>
<comment type="subcellular location">
    <subcellularLocation>
        <location evidence="3">Secreted</location>
    </subcellularLocation>
</comment>
<evidence type="ECO:0000256" key="7">
    <source>
        <dbReference type="ARBA" id="ARBA00022801"/>
    </source>
</evidence>
<comment type="catalytic activity">
    <reaction evidence="1 10">
        <text>Hydrolysis of terminal, non-reducing alpha-D-galactose residues in alpha-D-galactosides, including galactose oligosaccharides, galactomannans and galactolipids.</text>
        <dbReference type="EC" id="3.2.1.22"/>
    </reaction>
</comment>
<evidence type="ECO:0000313" key="14">
    <source>
        <dbReference type="EMBL" id="RPB06713.1"/>
    </source>
</evidence>
<dbReference type="EMBL" id="ML119240">
    <property type="protein sequence ID" value="RPB06677.1"/>
    <property type="molecule type" value="Genomic_DNA"/>
</dbReference>
<dbReference type="Gene3D" id="2.60.40.1180">
    <property type="entry name" value="Golgi alpha-mannosidase II"/>
    <property type="match status" value="1"/>
</dbReference>
<dbReference type="EC" id="3.2.1.22" evidence="10"/>
<dbReference type="PROSITE" id="PS00512">
    <property type="entry name" value="ALPHA_GALACTOSIDASE"/>
    <property type="match status" value="1"/>
</dbReference>
<dbReference type="InterPro" id="IPR000111">
    <property type="entry name" value="Glyco_hydro_27/36_CS"/>
</dbReference>
<gene>
    <name evidence="14" type="ORF">P167DRAFT_497079</name>
    <name evidence="13" type="ORF">P167DRAFT_580189</name>
</gene>
<dbReference type="InterPro" id="IPR002241">
    <property type="entry name" value="Glyco_hydro_27"/>
</dbReference>
<dbReference type="SUPFAM" id="SSF51011">
    <property type="entry name" value="Glycosyl hydrolase domain"/>
    <property type="match status" value="1"/>
</dbReference>
<dbReference type="CDD" id="cd14792">
    <property type="entry name" value="GH27"/>
    <property type="match status" value="1"/>
</dbReference>
<dbReference type="Proteomes" id="UP000277580">
    <property type="component" value="Unassembled WGS sequence"/>
</dbReference>
<accession>A0A3N4K816</accession>
<keyword evidence="15" id="KW-1185">Reference proteome</keyword>
<protein>
    <recommendedName>
        <fullName evidence="10">Alpha-galactosidase</fullName>
        <ecNumber evidence="10">3.2.1.22</ecNumber>
    </recommendedName>
    <alternativeName>
        <fullName evidence="10">Melibiase</fullName>
    </alternativeName>
</protein>
<keyword evidence="6 11" id="KW-0732">Signal</keyword>
<comment type="function">
    <text evidence="2">Hydrolyzes a variety of simple alpha-D-galactoside as well as more complex molecules such as oligosaccharides and polysaccharides.</text>
</comment>
<dbReference type="InterPro" id="IPR013780">
    <property type="entry name" value="Glyco_hydro_b"/>
</dbReference>
<organism evidence="13 15">
    <name type="scientific">Morchella conica CCBAS932</name>
    <dbReference type="NCBI Taxonomy" id="1392247"/>
    <lineage>
        <taxon>Eukaryota</taxon>
        <taxon>Fungi</taxon>
        <taxon>Dikarya</taxon>
        <taxon>Ascomycota</taxon>
        <taxon>Pezizomycotina</taxon>
        <taxon>Pezizomycetes</taxon>
        <taxon>Pezizales</taxon>
        <taxon>Morchellaceae</taxon>
        <taxon>Morchella</taxon>
    </lineage>
</organism>
<feature type="signal peptide" evidence="11">
    <location>
        <begin position="1"/>
        <end position="18"/>
    </location>
</feature>
<evidence type="ECO:0000256" key="8">
    <source>
        <dbReference type="ARBA" id="ARBA00023180"/>
    </source>
</evidence>
<dbReference type="PANTHER" id="PTHR11452">
    <property type="entry name" value="ALPHA-GALACTOSIDASE/ALPHA-N-ACETYLGALACTOSAMINIDASE"/>
    <property type="match status" value="1"/>
</dbReference>
<dbReference type="GO" id="GO:0005975">
    <property type="term" value="P:carbohydrate metabolic process"/>
    <property type="evidence" value="ECO:0007669"/>
    <property type="project" value="InterPro"/>
</dbReference>
<dbReference type="Pfam" id="PF17801">
    <property type="entry name" value="Melibiase_C"/>
    <property type="match status" value="1"/>
</dbReference>
<evidence type="ECO:0000256" key="4">
    <source>
        <dbReference type="ARBA" id="ARBA00009743"/>
    </source>
</evidence>
<evidence type="ECO:0000256" key="9">
    <source>
        <dbReference type="ARBA" id="ARBA00023295"/>
    </source>
</evidence>
<evidence type="ECO:0000256" key="10">
    <source>
        <dbReference type="RuleBase" id="RU361168"/>
    </source>
</evidence>
<evidence type="ECO:0000313" key="13">
    <source>
        <dbReference type="EMBL" id="RPB06677.1"/>
    </source>
</evidence>
<dbReference type="STRING" id="1392247.A0A3N4K816"/>
<dbReference type="SUPFAM" id="SSF51445">
    <property type="entry name" value="(Trans)glycosidases"/>
    <property type="match status" value="1"/>
</dbReference>
<dbReference type="GO" id="GO:0004557">
    <property type="term" value="F:alpha-galactosidase activity"/>
    <property type="evidence" value="ECO:0007669"/>
    <property type="project" value="UniProtKB-EC"/>
</dbReference>
<feature type="chain" id="PRO_5040591714" description="Alpha-galactosidase" evidence="11">
    <location>
        <begin position="19"/>
        <end position="442"/>
    </location>
</feature>
<reference evidence="13 15" key="1">
    <citation type="journal article" date="2018" name="Nat. Ecol. Evol.">
        <title>Pezizomycetes genomes reveal the molecular basis of ectomycorrhizal truffle lifestyle.</title>
        <authorList>
            <person name="Murat C."/>
            <person name="Payen T."/>
            <person name="Noel B."/>
            <person name="Kuo A."/>
            <person name="Morin E."/>
            <person name="Chen J."/>
            <person name="Kohler A."/>
            <person name="Krizsan K."/>
            <person name="Balestrini R."/>
            <person name="Da Silva C."/>
            <person name="Montanini B."/>
            <person name="Hainaut M."/>
            <person name="Levati E."/>
            <person name="Barry K.W."/>
            <person name="Belfiori B."/>
            <person name="Cichocki N."/>
            <person name="Clum A."/>
            <person name="Dockter R.B."/>
            <person name="Fauchery L."/>
            <person name="Guy J."/>
            <person name="Iotti M."/>
            <person name="Le Tacon F."/>
            <person name="Lindquist E.A."/>
            <person name="Lipzen A."/>
            <person name="Malagnac F."/>
            <person name="Mello A."/>
            <person name="Molinier V."/>
            <person name="Miyauchi S."/>
            <person name="Poulain J."/>
            <person name="Riccioni C."/>
            <person name="Rubini A."/>
            <person name="Sitrit Y."/>
            <person name="Splivallo R."/>
            <person name="Traeger S."/>
            <person name="Wang M."/>
            <person name="Zifcakova L."/>
            <person name="Wipf D."/>
            <person name="Zambonelli A."/>
            <person name="Paolocci F."/>
            <person name="Nowrousian M."/>
            <person name="Ottonello S."/>
            <person name="Baldrian P."/>
            <person name="Spatafora J.W."/>
            <person name="Henrissat B."/>
            <person name="Nagy L.G."/>
            <person name="Aury J.M."/>
            <person name="Wincker P."/>
            <person name="Grigoriev I.V."/>
            <person name="Bonfante P."/>
            <person name="Martin F.M."/>
        </authorList>
    </citation>
    <scope>NUCLEOTIDE SEQUENCE [LARGE SCALE GENOMIC DNA]</scope>
    <source>
        <strain evidence="13 15">CCBAS932</strain>
    </source>
</reference>
<dbReference type="PRINTS" id="PR00740">
    <property type="entry name" value="GLHYDRLASE27"/>
</dbReference>
<dbReference type="OrthoDB" id="5795902at2759"/>
<evidence type="ECO:0000256" key="11">
    <source>
        <dbReference type="SAM" id="SignalP"/>
    </source>
</evidence>
<evidence type="ECO:0000256" key="1">
    <source>
        <dbReference type="ARBA" id="ARBA00001255"/>
    </source>
</evidence>
<dbReference type="EMBL" id="ML119231">
    <property type="protein sequence ID" value="RPB06713.1"/>
    <property type="molecule type" value="Genomic_DNA"/>
</dbReference>
<dbReference type="InterPro" id="IPR041233">
    <property type="entry name" value="Melibiase_C"/>
</dbReference>
<sequence>MYTKQFLQASLLASVASALVSKDGVTGKLPALGWNSWNAFRCDINEEKFLTAGQKLIDLGLAKAGYNYVNIDDCWSIKSGRDNTTQRILPDLTKFPDGIDGTAKKIHDMGLKIGIYSDAGKTTCAGYPGSLYYEDIDAATWAEWGIDYLKYDNCDVPSEYWTGDEYHACHPDYNHPTGPNATCVNDPGLAPAGYDWSKSRTAERYTRMTTALLKQDRNILYSICNWGQAAIETYGANIGHSWRMTDDIFPVWSEVIHIINYNSFKLNYVDFWAHNDADMLEVGNGDLTPEETRSHFALWAAMKSPLLIGTSLDSISSDNLAILKNKYLLAFNQDDVNGAPAMPYKWGINPDWTYNDTHPAEFYSGASKAGTLVLMLNTLETEAEKAAVWSEIPQLSNGKCFQVTNVWTGEDLGCVSESYKAKVARHDTAVLLVSKSSSCDCK</sequence>
<keyword evidence="7 10" id="KW-0378">Hydrolase</keyword>
<dbReference type="InterPro" id="IPR013785">
    <property type="entry name" value="Aldolase_TIM"/>
</dbReference>
<evidence type="ECO:0000259" key="12">
    <source>
        <dbReference type="Pfam" id="PF17801"/>
    </source>
</evidence>